<keyword evidence="8" id="KW-0624">Polysaccharide degradation</keyword>
<keyword evidence="6" id="KW-0119">Carbohydrate metabolism</keyword>
<feature type="domain" description="Glycoside hydrolase family 9" evidence="10">
    <location>
        <begin position="114"/>
        <end position="232"/>
    </location>
</feature>
<proteinExistence type="inferred from homology"/>
<keyword evidence="12" id="KW-1185">Reference proteome</keyword>
<gene>
    <name evidence="11" type="primary">KOR2</name>
    <name evidence="11" type="ORF">CR513_44049</name>
</gene>
<comment type="catalytic activity">
    <reaction evidence="1">
        <text>Endohydrolysis of (1-&gt;4)-beta-D-glucosidic linkages in cellulose, lichenin and cereal beta-D-glucans.</text>
        <dbReference type="EC" id="3.2.1.4"/>
    </reaction>
</comment>
<dbReference type="GO" id="GO:0008810">
    <property type="term" value="F:cellulase activity"/>
    <property type="evidence" value="ECO:0007669"/>
    <property type="project" value="UniProtKB-EC"/>
</dbReference>
<reference evidence="11" key="1">
    <citation type="submission" date="2018-05" db="EMBL/GenBank/DDBJ databases">
        <title>Draft genome of Mucuna pruriens seed.</title>
        <authorList>
            <person name="Nnadi N.E."/>
            <person name="Vos R."/>
            <person name="Hasami M.H."/>
            <person name="Devisetty U.K."/>
            <person name="Aguiy J.C."/>
        </authorList>
    </citation>
    <scope>NUCLEOTIDE SEQUENCE [LARGE SCALE GENOMIC DNA]</scope>
    <source>
        <strain evidence="11">JCA_2017</strain>
    </source>
</reference>
<accession>A0A371FCI0</accession>
<evidence type="ECO:0000256" key="2">
    <source>
        <dbReference type="ARBA" id="ARBA00007072"/>
    </source>
</evidence>
<keyword evidence="5" id="KW-0136">Cellulose degradation</keyword>
<feature type="transmembrane region" description="Helical" evidence="9">
    <location>
        <begin position="233"/>
        <end position="262"/>
    </location>
</feature>
<evidence type="ECO:0000256" key="6">
    <source>
        <dbReference type="ARBA" id="ARBA00023277"/>
    </source>
</evidence>
<name>A0A371FCI0_MUCPR</name>
<evidence type="ECO:0000313" key="12">
    <source>
        <dbReference type="Proteomes" id="UP000257109"/>
    </source>
</evidence>
<dbReference type="PANTHER" id="PTHR22298">
    <property type="entry name" value="ENDO-1,4-BETA-GLUCANASE"/>
    <property type="match status" value="1"/>
</dbReference>
<dbReference type="GO" id="GO:0030245">
    <property type="term" value="P:cellulose catabolic process"/>
    <property type="evidence" value="ECO:0007669"/>
    <property type="project" value="UniProtKB-KW"/>
</dbReference>
<keyword evidence="4" id="KW-0378">Hydrolase</keyword>
<dbReference type="Gene3D" id="1.50.10.10">
    <property type="match status" value="1"/>
</dbReference>
<evidence type="ECO:0000256" key="4">
    <source>
        <dbReference type="ARBA" id="ARBA00022801"/>
    </source>
</evidence>
<keyword evidence="7" id="KW-0326">Glycosidase</keyword>
<dbReference type="InterPro" id="IPR008928">
    <property type="entry name" value="6-hairpin_glycosidase_sf"/>
</dbReference>
<evidence type="ECO:0000256" key="3">
    <source>
        <dbReference type="ARBA" id="ARBA00012601"/>
    </source>
</evidence>
<dbReference type="InterPro" id="IPR012341">
    <property type="entry name" value="6hp_glycosidase-like_sf"/>
</dbReference>
<dbReference type="STRING" id="157652.A0A371FCI0"/>
<evidence type="ECO:0000256" key="1">
    <source>
        <dbReference type="ARBA" id="ARBA00000966"/>
    </source>
</evidence>
<organism evidence="11 12">
    <name type="scientific">Mucuna pruriens</name>
    <name type="common">Velvet bean</name>
    <name type="synonym">Dolichos pruriens</name>
    <dbReference type="NCBI Taxonomy" id="157652"/>
    <lineage>
        <taxon>Eukaryota</taxon>
        <taxon>Viridiplantae</taxon>
        <taxon>Streptophyta</taxon>
        <taxon>Embryophyta</taxon>
        <taxon>Tracheophyta</taxon>
        <taxon>Spermatophyta</taxon>
        <taxon>Magnoliopsida</taxon>
        <taxon>eudicotyledons</taxon>
        <taxon>Gunneridae</taxon>
        <taxon>Pentapetalae</taxon>
        <taxon>rosids</taxon>
        <taxon>fabids</taxon>
        <taxon>Fabales</taxon>
        <taxon>Fabaceae</taxon>
        <taxon>Papilionoideae</taxon>
        <taxon>50 kb inversion clade</taxon>
        <taxon>NPAAA clade</taxon>
        <taxon>indigoferoid/millettioid clade</taxon>
        <taxon>Phaseoleae</taxon>
        <taxon>Mucuna</taxon>
    </lineage>
</organism>
<evidence type="ECO:0000259" key="10">
    <source>
        <dbReference type="Pfam" id="PF00759"/>
    </source>
</evidence>
<comment type="caution">
    <text evidence="11">The sequence shown here is derived from an EMBL/GenBank/DDBJ whole genome shotgun (WGS) entry which is preliminary data.</text>
</comment>
<evidence type="ECO:0000256" key="5">
    <source>
        <dbReference type="ARBA" id="ARBA00023001"/>
    </source>
</evidence>
<dbReference type="EMBL" id="QJKJ01009655">
    <property type="protein sequence ID" value="RDX76007.1"/>
    <property type="molecule type" value="Genomic_DNA"/>
</dbReference>
<keyword evidence="9" id="KW-1133">Transmembrane helix</keyword>
<dbReference type="EC" id="3.2.1.4" evidence="3"/>
<evidence type="ECO:0000256" key="9">
    <source>
        <dbReference type="SAM" id="Phobius"/>
    </source>
</evidence>
<dbReference type="OrthoDB" id="1433321at2759"/>
<dbReference type="Pfam" id="PF00759">
    <property type="entry name" value="Glyco_hydro_9"/>
    <property type="match status" value="1"/>
</dbReference>
<feature type="non-terminal residue" evidence="11">
    <location>
        <position position="1"/>
    </location>
</feature>
<sequence>MHARNHWGGSFEMSTSEEVYEGNRTGEWDRAALLERYNPQSQDLDETLQSWVLERGEKSKKTRYVDFGCIVISHKALKWIFGTIFLAFCVIGLPIIVAKSLPKHHSSPTPPDNYTLAIHKALLFFDAQKCKLEKSNEIPWRGNSGLNDGNDSDVKGGLVGGYYDAGDNTKFHFPMAFAMTMLSWSVLEYNQKYVAVNEYAHARQLIRWGTDYLLLTFNHSATKINKIYAQVSYFFSFHSFVAISLFFFFNLFILFICISLRVEFLLISFLGQLI</sequence>
<comment type="similarity">
    <text evidence="2">Belongs to the glycosyl hydrolase 9 (cellulase E) family.</text>
</comment>
<keyword evidence="9" id="KW-0812">Transmembrane</keyword>
<dbReference type="SUPFAM" id="SSF48208">
    <property type="entry name" value="Six-hairpin glycosidases"/>
    <property type="match status" value="1"/>
</dbReference>
<evidence type="ECO:0000256" key="7">
    <source>
        <dbReference type="ARBA" id="ARBA00023295"/>
    </source>
</evidence>
<protein>
    <recommendedName>
        <fullName evidence="3">cellulase</fullName>
        <ecNumber evidence="3">3.2.1.4</ecNumber>
    </recommendedName>
</protein>
<dbReference type="AlphaFoldDB" id="A0A371FCI0"/>
<feature type="transmembrane region" description="Helical" evidence="9">
    <location>
        <begin position="79"/>
        <end position="98"/>
    </location>
</feature>
<evidence type="ECO:0000313" key="11">
    <source>
        <dbReference type="EMBL" id="RDX76007.1"/>
    </source>
</evidence>
<dbReference type="InterPro" id="IPR001701">
    <property type="entry name" value="Glyco_hydro_9"/>
</dbReference>
<dbReference type="Proteomes" id="UP000257109">
    <property type="component" value="Unassembled WGS sequence"/>
</dbReference>
<evidence type="ECO:0000256" key="8">
    <source>
        <dbReference type="ARBA" id="ARBA00023326"/>
    </source>
</evidence>
<keyword evidence="9" id="KW-0472">Membrane</keyword>